<keyword evidence="1" id="KW-1133">Transmembrane helix</keyword>
<protein>
    <submittedName>
        <fullName evidence="3">Uncharacterized protein</fullName>
    </submittedName>
</protein>
<dbReference type="EMBL" id="AP019774">
    <property type="protein sequence ID" value="BCD69974.1"/>
    <property type="molecule type" value="Genomic_DNA"/>
</dbReference>
<evidence type="ECO:0000313" key="5">
    <source>
        <dbReference type="Proteomes" id="UP000509742"/>
    </source>
</evidence>
<keyword evidence="1" id="KW-0472">Membrane</keyword>
<dbReference type="Proteomes" id="UP000317935">
    <property type="component" value="Chromosome"/>
</dbReference>
<evidence type="ECO:0000313" key="3">
    <source>
        <dbReference type="EMBL" id="BCD69974.1"/>
    </source>
</evidence>
<accession>A0A6J4CY15</accession>
<reference evidence="2 5" key="2">
    <citation type="submission" date="2020-04" db="EMBL/GenBank/DDBJ databases">
        <title>Genomic analysis of gastric non-Helicobacter pylori Helicobacters isolated in Japan.</title>
        <authorList>
            <person name="Suzuki M."/>
            <person name="Rimbara E."/>
        </authorList>
    </citation>
    <scope>NUCLEOTIDE SEQUENCE [LARGE SCALE GENOMIC DNA]</scope>
    <source>
        <strain evidence="2 5">NHP19-0020</strain>
    </source>
</reference>
<dbReference type="AlphaFoldDB" id="A0A6J4CY15"/>
<dbReference type="EMBL" id="AP023036">
    <property type="protein sequence ID" value="BCD45820.1"/>
    <property type="molecule type" value="Genomic_DNA"/>
</dbReference>
<feature type="transmembrane region" description="Helical" evidence="1">
    <location>
        <begin position="28"/>
        <end position="47"/>
    </location>
</feature>
<name>A0A6J4CY15_9HELI</name>
<dbReference type="RefSeq" id="WP_064430026.1">
    <property type="nucleotide sequence ID" value="NZ_AP019774.1"/>
</dbReference>
<proteinExistence type="predicted"/>
<dbReference type="OrthoDB" id="5327853at2"/>
<organism evidence="3 4">
    <name type="scientific">Helicobacter suis</name>
    <dbReference type="NCBI Taxonomy" id="104628"/>
    <lineage>
        <taxon>Bacteria</taxon>
        <taxon>Pseudomonadati</taxon>
        <taxon>Campylobacterota</taxon>
        <taxon>Epsilonproteobacteria</taxon>
        <taxon>Campylobacterales</taxon>
        <taxon>Helicobacteraceae</taxon>
        <taxon>Helicobacter</taxon>
    </lineage>
</organism>
<reference evidence="3 4" key="1">
    <citation type="submission" date="2019-06" db="EMBL/GenBank/DDBJ databases">
        <title>Complete genome sequence of Helicobacter suis SNTW101c.</title>
        <authorList>
            <person name="Rimbara E."/>
            <person name="Suzuki M."/>
            <person name="Matsui H."/>
            <person name="Nakamura M."/>
            <person name="Mori S."/>
            <person name="Shibayama K."/>
        </authorList>
    </citation>
    <scope>NUCLEOTIDE SEQUENCE [LARGE SCALE GENOMIC DNA]</scope>
    <source>
        <strain evidence="3 4">SNTW101c</strain>
    </source>
</reference>
<dbReference type="Proteomes" id="UP000509742">
    <property type="component" value="Chromosome"/>
</dbReference>
<evidence type="ECO:0000313" key="4">
    <source>
        <dbReference type="Proteomes" id="UP000317935"/>
    </source>
</evidence>
<keyword evidence="1" id="KW-0812">Transmembrane</keyword>
<evidence type="ECO:0000256" key="1">
    <source>
        <dbReference type="SAM" id="Phobius"/>
    </source>
</evidence>
<sequence length="191" mass="22041">MQEAQKLEALFKTHYHKDIAFQGMVKNLIFGALFVIVAAGGISMVLYPKIKDFRTQDIDAKQQRIIEMRRQKNFASVFRSYYAIRQENSDVLKPPSYERVADTISAILNQHFSQVQIQEKNRKIDPSGRFFHEELQIKAMANHLDDLYKFLDSIVGMSAHVQVDFPLSITKTKKAFILAFGIHIDYGAIER</sequence>
<keyword evidence="5" id="KW-1185">Reference proteome</keyword>
<gene>
    <name evidence="2" type="ORF">NHP190020_08590</name>
    <name evidence="3" type="ORF">SNTW_06190</name>
</gene>
<evidence type="ECO:0000313" key="2">
    <source>
        <dbReference type="EMBL" id="BCD45820.1"/>
    </source>
</evidence>